<gene>
    <name evidence="1" type="ORF">PS655_02414</name>
</gene>
<reference evidence="1 2" key="1">
    <citation type="submission" date="2019-09" db="EMBL/GenBank/DDBJ databases">
        <authorList>
            <person name="Chandra G."/>
            <person name="Truman W A."/>
        </authorList>
    </citation>
    <scope>NUCLEOTIDE SEQUENCE [LARGE SCALE GENOMIC DNA]</scope>
    <source>
        <strain evidence="1">PS655</strain>
    </source>
</reference>
<protein>
    <submittedName>
        <fullName evidence="1">Uncharacterized protein</fullName>
    </submittedName>
</protein>
<proteinExistence type="predicted"/>
<sequence length="158" mass="17800">MSAGFPYRPVYQPAHGRHLRLVAKVMAPVNFDTRLHLCSKPHPTHQIPIQSPYDAALEPQNIKEATERAINFYLNPSALKTSKPTRKTGKIYLIDPTVDDETLLVEAYESLSSASDMARDLADSVDSPHRKKMLILQQVIMLSELVVSRVLDNQRLPN</sequence>
<accession>A0A5E6SPU2</accession>
<name>A0A5E6SPU2_PSEFL</name>
<dbReference type="Proteomes" id="UP000327167">
    <property type="component" value="Unassembled WGS sequence"/>
</dbReference>
<dbReference type="EMBL" id="CABVHJ010000006">
    <property type="protein sequence ID" value="VVM83039.1"/>
    <property type="molecule type" value="Genomic_DNA"/>
</dbReference>
<evidence type="ECO:0000313" key="2">
    <source>
        <dbReference type="Proteomes" id="UP000327167"/>
    </source>
</evidence>
<dbReference type="Pfam" id="PF19619">
    <property type="entry name" value="DUF6124"/>
    <property type="match status" value="1"/>
</dbReference>
<evidence type="ECO:0000313" key="1">
    <source>
        <dbReference type="EMBL" id="VVM83039.1"/>
    </source>
</evidence>
<dbReference type="AlphaFoldDB" id="A0A5E6SPU2"/>
<organism evidence="1 2">
    <name type="scientific">Pseudomonas fluorescens</name>
    <dbReference type="NCBI Taxonomy" id="294"/>
    <lineage>
        <taxon>Bacteria</taxon>
        <taxon>Pseudomonadati</taxon>
        <taxon>Pseudomonadota</taxon>
        <taxon>Gammaproteobacteria</taxon>
        <taxon>Pseudomonadales</taxon>
        <taxon>Pseudomonadaceae</taxon>
        <taxon>Pseudomonas</taxon>
    </lineage>
</organism>